<sequence>MRQNYLHYFMVTWLPIPSITCGFLVVGALKSKVLALNTYEVEDIVINVDLTNSSLLWLQCSVPSTAYKSAIDCGEQR</sequence>
<evidence type="ECO:0000256" key="1">
    <source>
        <dbReference type="SAM" id="Phobius"/>
    </source>
</evidence>
<keyword evidence="1" id="KW-1133">Transmembrane helix</keyword>
<organism evidence="2 3">
    <name type="scientific">Nephila pilipes</name>
    <name type="common">Giant wood spider</name>
    <name type="synonym">Nephila maculata</name>
    <dbReference type="NCBI Taxonomy" id="299642"/>
    <lineage>
        <taxon>Eukaryota</taxon>
        <taxon>Metazoa</taxon>
        <taxon>Ecdysozoa</taxon>
        <taxon>Arthropoda</taxon>
        <taxon>Chelicerata</taxon>
        <taxon>Arachnida</taxon>
        <taxon>Araneae</taxon>
        <taxon>Araneomorphae</taxon>
        <taxon>Entelegynae</taxon>
        <taxon>Araneoidea</taxon>
        <taxon>Nephilidae</taxon>
        <taxon>Nephila</taxon>
    </lineage>
</organism>
<feature type="transmembrane region" description="Helical" evidence="1">
    <location>
        <begin position="6"/>
        <end position="29"/>
    </location>
</feature>
<reference evidence="2" key="1">
    <citation type="submission" date="2020-08" db="EMBL/GenBank/DDBJ databases">
        <title>Multicomponent nature underlies the extraordinary mechanical properties of spider dragline silk.</title>
        <authorList>
            <person name="Kono N."/>
            <person name="Nakamura H."/>
            <person name="Mori M."/>
            <person name="Yoshida Y."/>
            <person name="Ohtoshi R."/>
            <person name="Malay A.D."/>
            <person name="Moran D.A.P."/>
            <person name="Tomita M."/>
            <person name="Numata K."/>
            <person name="Arakawa K."/>
        </authorList>
    </citation>
    <scope>NUCLEOTIDE SEQUENCE</scope>
</reference>
<keyword evidence="1" id="KW-0472">Membrane</keyword>
<name>A0A8X6U405_NEPPI</name>
<dbReference type="AlphaFoldDB" id="A0A8X6U405"/>
<gene>
    <name evidence="2" type="ORF">NPIL_575721</name>
</gene>
<accession>A0A8X6U405</accession>
<dbReference type="EMBL" id="BMAW01071462">
    <property type="protein sequence ID" value="GFT78174.1"/>
    <property type="molecule type" value="Genomic_DNA"/>
</dbReference>
<comment type="caution">
    <text evidence="2">The sequence shown here is derived from an EMBL/GenBank/DDBJ whole genome shotgun (WGS) entry which is preliminary data.</text>
</comment>
<protein>
    <submittedName>
        <fullName evidence="2">Uncharacterized protein</fullName>
    </submittedName>
</protein>
<proteinExistence type="predicted"/>
<keyword evidence="3" id="KW-1185">Reference proteome</keyword>
<dbReference type="Proteomes" id="UP000887013">
    <property type="component" value="Unassembled WGS sequence"/>
</dbReference>
<evidence type="ECO:0000313" key="2">
    <source>
        <dbReference type="EMBL" id="GFT78174.1"/>
    </source>
</evidence>
<evidence type="ECO:0000313" key="3">
    <source>
        <dbReference type="Proteomes" id="UP000887013"/>
    </source>
</evidence>
<keyword evidence="1" id="KW-0812">Transmembrane</keyword>